<dbReference type="AlphaFoldDB" id="F4WCP8"/>
<name>F4WCP8_ACREC</name>
<dbReference type="EMBL" id="GL888070">
    <property type="protein sequence ID" value="EGI68228.1"/>
    <property type="molecule type" value="Genomic_DNA"/>
</dbReference>
<organism evidence="2">
    <name type="scientific">Acromyrmex echinatior</name>
    <name type="common">Panamanian leafcutter ant</name>
    <name type="synonym">Acromyrmex octospinosus echinatior</name>
    <dbReference type="NCBI Taxonomy" id="103372"/>
    <lineage>
        <taxon>Eukaryota</taxon>
        <taxon>Metazoa</taxon>
        <taxon>Ecdysozoa</taxon>
        <taxon>Arthropoda</taxon>
        <taxon>Hexapoda</taxon>
        <taxon>Insecta</taxon>
        <taxon>Pterygota</taxon>
        <taxon>Neoptera</taxon>
        <taxon>Endopterygota</taxon>
        <taxon>Hymenoptera</taxon>
        <taxon>Apocrita</taxon>
        <taxon>Aculeata</taxon>
        <taxon>Formicoidea</taxon>
        <taxon>Formicidae</taxon>
        <taxon>Myrmicinae</taxon>
        <taxon>Acromyrmex</taxon>
    </lineage>
</organism>
<accession>F4WCP8</accession>
<sequence>MIEIAFPLSSHKGWDLRQGPVAETIRERGSSTNVVIAEKRQFASLFLYIYCKSSVQSTATCDRKANSRLTTALQCYSMFDLRRYGYLVASLINRECIEISETASSDVVCAPRATCRDETASVNSRELQGFRQAEGSGRMESGPSRRTNSYLSMVVQSNLARIFRNGEEWRVENADIVFEIVHSVLRMKAHADRTERTFVTPAIPKTGRWLLALACSENIRK</sequence>
<keyword evidence="2" id="KW-1185">Reference proteome</keyword>
<proteinExistence type="predicted"/>
<reference evidence="1" key="1">
    <citation type="submission" date="2011-02" db="EMBL/GenBank/DDBJ databases">
        <title>The genome of the leaf-cutting ant Acromyrmex echinatior suggests key adaptations to social evolution and fungus farming.</title>
        <authorList>
            <person name="Nygaard S."/>
            <person name="Zhang G."/>
        </authorList>
    </citation>
    <scope>NUCLEOTIDE SEQUENCE</scope>
</reference>
<evidence type="ECO:0000313" key="2">
    <source>
        <dbReference type="Proteomes" id="UP000007755"/>
    </source>
</evidence>
<gene>
    <name evidence="1" type="ORF">G5I_03324</name>
</gene>
<dbReference type="InParanoid" id="F4WCP8"/>
<evidence type="ECO:0000313" key="1">
    <source>
        <dbReference type="EMBL" id="EGI68228.1"/>
    </source>
</evidence>
<protein>
    <submittedName>
        <fullName evidence="1">Uncharacterized protein</fullName>
    </submittedName>
</protein>
<dbReference type="Proteomes" id="UP000007755">
    <property type="component" value="Unassembled WGS sequence"/>
</dbReference>